<dbReference type="PANTHER" id="PTHR11496:SF83">
    <property type="entry name" value="HYDROXYACID-OXOACID TRANSHYDROGENASE, MITOCHONDRIAL"/>
    <property type="match status" value="1"/>
</dbReference>
<evidence type="ECO:0000259" key="3">
    <source>
        <dbReference type="Pfam" id="PF25137"/>
    </source>
</evidence>
<proteinExistence type="predicted"/>
<name>A0ABS6K325_9FIRM</name>
<evidence type="ECO:0000259" key="2">
    <source>
        <dbReference type="Pfam" id="PF00465"/>
    </source>
</evidence>
<dbReference type="InterPro" id="IPR039697">
    <property type="entry name" value="Alcohol_dehydrogenase_Fe"/>
</dbReference>
<keyword evidence="5" id="KW-1185">Reference proteome</keyword>
<protein>
    <submittedName>
        <fullName evidence="4">Iron-containing alcohol dehydrogenase</fullName>
    </submittedName>
</protein>
<gene>
    <name evidence="4" type="ORF">KTH90_02680</name>
</gene>
<reference evidence="4 5" key="1">
    <citation type="submission" date="2021-06" db="EMBL/GenBank/DDBJ databases">
        <title>Description of novel taxa of the family Lachnospiraceae.</title>
        <authorList>
            <person name="Chaplin A.V."/>
            <person name="Sokolova S.R."/>
            <person name="Pikina A.P."/>
            <person name="Korzhanova M."/>
            <person name="Belova V."/>
            <person name="Korostin D."/>
            <person name="Efimov B.A."/>
        </authorList>
    </citation>
    <scope>NUCLEOTIDE SEQUENCE [LARGE SCALE GENOMIC DNA]</scope>
    <source>
        <strain evidence="4 5">ASD4241</strain>
    </source>
</reference>
<dbReference type="SUPFAM" id="SSF56796">
    <property type="entry name" value="Dehydroquinate synthase-like"/>
    <property type="match status" value="1"/>
</dbReference>
<dbReference type="PANTHER" id="PTHR11496">
    <property type="entry name" value="ALCOHOL DEHYDROGENASE"/>
    <property type="match status" value="1"/>
</dbReference>
<dbReference type="Gene3D" id="1.20.1090.10">
    <property type="entry name" value="Dehydroquinate synthase-like - alpha domain"/>
    <property type="match status" value="1"/>
</dbReference>
<feature type="domain" description="Fe-containing alcohol dehydrogenase-like C-terminal" evidence="3">
    <location>
        <begin position="171"/>
        <end position="380"/>
    </location>
</feature>
<evidence type="ECO:0000313" key="5">
    <source>
        <dbReference type="Proteomes" id="UP001314681"/>
    </source>
</evidence>
<accession>A0ABS6K325</accession>
<keyword evidence="1" id="KW-0560">Oxidoreductase</keyword>
<dbReference type="InterPro" id="IPR056798">
    <property type="entry name" value="ADH_Fe_C"/>
</dbReference>
<dbReference type="PROSITE" id="PS00913">
    <property type="entry name" value="ADH_IRON_1"/>
    <property type="match status" value="1"/>
</dbReference>
<organism evidence="4 5">
    <name type="scientific">Diplocloster modestus</name>
    <dbReference type="NCBI Taxonomy" id="2850322"/>
    <lineage>
        <taxon>Bacteria</taxon>
        <taxon>Bacillati</taxon>
        <taxon>Bacillota</taxon>
        <taxon>Clostridia</taxon>
        <taxon>Lachnospirales</taxon>
        <taxon>Lachnospiraceae</taxon>
        <taxon>Diplocloster</taxon>
    </lineage>
</organism>
<dbReference type="Pfam" id="PF25137">
    <property type="entry name" value="ADH_Fe_C"/>
    <property type="match status" value="1"/>
</dbReference>
<dbReference type="EMBL" id="JAHQCX010000001">
    <property type="protein sequence ID" value="MBU9724913.1"/>
    <property type="molecule type" value="Genomic_DNA"/>
</dbReference>
<evidence type="ECO:0000256" key="1">
    <source>
        <dbReference type="ARBA" id="ARBA00023002"/>
    </source>
</evidence>
<comment type="caution">
    <text evidence="4">The sequence shown here is derived from an EMBL/GenBank/DDBJ whole genome shotgun (WGS) entry which is preliminary data.</text>
</comment>
<dbReference type="InterPro" id="IPR018211">
    <property type="entry name" value="ADH_Fe_CS"/>
</dbReference>
<dbReference type="Proteomes" id="UP001314681">
    <property type="component" value="Unassembled WGS sequence"/>
</dbReference>
<sequence>MKSFDIKTKIYFGENSLDRLVDIPYKKVMIITDPFVVQSGMIKLITYRLDSGDIEFDIFKDVVPDPPIEKIVTGVQAVVGYKPQALIAVGGGSAIDSAKAIKDFALKTGELDELALIAVPTTSGTGSEVTSFSVITDTQSHVKYPLVAESLIPTEAILDAELVRSVPPAVTADTGMDVFTHALEAYVSINNNEFSAALAEKAIEICGVFLLRAFLDGNDTHARQKMHVASCLAGLAFNSASLGLNHGMAHQLGANFHVPHGRANAMLLPHIIEFNSDINIHSRSRKDYLPQVKKYVNIAKILGLQNFNTITTVRALVNWVQFMLKEMDIPLSMSQYGKCTEEEYMSKISIMAEAALADSCTATNPRIPNKADVMDIYRNLW</sequence>
<dbReference type="Pfam" id="PF00465">
    <property type="entry name" value="Fe-ADH"/>
    <property type="match status" value="1"/>
</dbReference>
<evidence type="ECO:0000313" key="4">
    <source>
        <dbReference type="EMBL" id="MBU9724913.1"/>
    </source>
</evidence>
<dbReference type="RefSeq" id="WP_158352583.1">
    <property type="nucleotide sequence ID" value="NZ_JAHQCX010000001.1"/>
</dbReference>
<dbReference type="CDD" id="cd08180">
    <property type="entry name" value="PDD"/>
    <property type="match status" value="1"/>
</dbReference>
<dbReference type="InterPro" id="IPR001670">
    <property type="entry name" value="ADH_Fe/GldA"/>
</dbReference>
<dbReference type="Gene3D" id="3.40.50.1970">
    <property type="match status" value="1"/>
</dbReference>
<feature type="domain" description="Alcohol dehydrogenase iron-type/glycerol dehydrogenase GldA" evidence="2">
    <location>
        <begin position="8"/>
        <end position="159"/>
    </location>
</feature>